<dbReference type="SUPFAM" id="SSF53041">
    <property type="entry name" value="Resolvase-like"/>
    <property type="match status" value="1"/>
</dbReference>
<dbReference type="Pfam" id="PF00239">
    <property type="entry name" value="Resolvase"/>
    <property type="match status" value="1"/>
</dbReference>
<organism evidence="2 3">
    <name type="scientific">Pseudoflavonifractor intestinihominis</name>
    <dbReference type="NCBI Taxonomy" id="3133171"/>
    <lineage>
        <taxon>Bacteria</taxon>
        <taxon>Bacillati</taxon>
        <taxon>Bacillota</taxon>
        <taxon>Clostridia</taxon>
        <taxon>Eubacteriales</taxon>
        <taxon>Oscillospiraceae</taxon>
        <taxon>Pseudoflavonifractor</taxon>
    </lineage>
</organism>
<dbReference type="InterPro" id="IPR036162">
    <property type="entry name" value="Resolvase-like_N_sf"/>
</dbReference>
<dbReference type="EMBL" id="JBBMFK010000013">
    <property type="protein sequence ID" value="MEQ2443614.1"/>
    <property type="molecule type" value="Genomic_DNA"/>
</dbReference>
<keyword evidence="3" id="KW-1185">Reference proteome</keyword>
<dbReference type="InterPro" id="IPR006119">
    <property type="entry name" value="Resolv_N"/>
</dbReference>
<sequence length="232" mass="27145">MRYGYCRTSKPKQSIERQIRNIKVAYPDAVIVQEVFTRTRLDRPEWLKLMRRIQPGDEIVFDSVSRMSGDAKEGFAAYEELYQKGVNLVYLKEPHINTETYKKALENNIQLTGSNVDYILEGINRYLLELAKEQIRLAFEQSEKEVQDLHQRTREGIETARLNGKQIGRQKNSIVVTRKSIESKEVIKKLSMEFDGNLSDVEIMRLTGLARNTYYKYKRELRDENKETVAAE</sequence>
<accession>A0ABV1E8G6</accession>
<comment type="caution">
    <text evidence="2">The sequence shown here is derived from an EMBL/GenBank/DDBJ whole genome shotgun (WGS) entry which is preliminary data.</text>
</comment>
<proteinExistence type="predicted"/>
<dbReference type="Proteomes" id="UP001464378">
    <property type="component" value="Unassembled WGS sequence"/>
</dbReference>
<dbReference type="PROSITE" id="PS51736">
    <property type="entry name" value="RECOMBINASES_3"/>
    <property type="match status" value="1"/>
</dbReference>
<evidence type="ECO:0000259" key="1">
    <source>
        <dbReference type="PROSITE" id="PS51736"/>
    </source>
</evidence>
<dbReference type="RefSeq" id="WP_349231754.1">
    <property type="nucleotide sequence ID" value="NZ_JBBMFK010000013.1"/>
</dbReference>
<dbReference type="SMART" id="SM00857">
    <property type="entry name" value="Resolvase"/>
    <property type="match status" value="1"/>
</dbReference>
<gene>
    <name evidence="2" type="ORF">WMO64_09030</name>
</gene>
<evidence type="ECO:0000313" key="2">
    <source>
        <dbReference type="EMBL" id="MEQ2443614.1"/>
    </source>
</evidence>
<reference evidence="2 3" key="1">
    <citation type="submission" date="2024-03" db="EMBL/GenBank/DDBJ databases">
        <title>Human intestinal bacterial collection.</title>
        <authorList>
            <person name="Pauvert C."/>
            <person name="Hitch T.C.A."/>
            <person name="Clavel T."/>
        </authorList>
    </citation>
    <scope>NUCLEOTIDE SEQUENCE [LARGE SCALE GENOMIC DNA]</scope>
    <source>
        <strain evidence="2 3">CLA-AP-H29</strain>
    </source>
</reference>
<name>A0ABV1E8G6_9FIRM</name>
<evidence type="ECO:0000313" key="3">
    <source>
        <dbReference type="Proteomes" id="UP001464378"/>
    </source>
</evidence>
<protein>
    <submittedName>
        <fullName evidence="2">Recombinase family protein</fullName>
    </submittedName>
</protein>
<feature type="domain" description="Resolvase/invertase-type recombinase catalytic" evidence="1">
    <location>
        <begin position="1"/>
        <end position="164"/>
    </location>
</feature>
<dbReference type="CDD" id="cd03768">
    <property type="entry name" value="SR_ResInv"/>
    <property type="match status" value="1"/>
</dbReference>
<dbReference type="Gene3D" id="3.40.50.1390">
    <property type="entry name" value="Resolvase, N-terminal catalytic domain"/>
    <property type="match status" value="1"/>
</dbReference>